<dbReference type="InterPro" id="IPR000589">
    <property type="entry name" value="Ribosomal_uS15"/>
</dbReference>
<dbReference type="HAMAP" id="MF_01343_B">
    <property type="entry name" value="Ribosomal_uS15_B"/>
    <property type="match status" value="1"/>
</dbReference>
<dbReference type="Gene3D" id="1.10.287.10">
    <property type="entry name" value="S15/NS1, RNA-binding"/>
    <property type="match status" value="1"/>
</dbReference>
<comment type="similarity">
    <text evidence="4 5">Belongs to the universal ribosomal protein uS15 family.</text>
</comment>
<comment type="function">
    <text evidence="4 6">One of the primary rRNA binding proteins, it binds directly to 16S rRNA where it helps nucleate assembly of the platform of the 30S subunit by binding and bridging several RNA helices of the 16S rRNA.</text>
</comment>
<dbReference type="SUPFAM" id="SSF47060">
    <property type="entry name" value="S15/NS1 RNA-binding domain"/>
    <property type="match status" value="1"/>
</dbReference>
<keyword evidence="1 4" id="KW-0689">Ribosomal protein</keyword>
<dbReference type="PANTHER" id="PTHR23321">
    <property type="entry name" value="RIBOSOMAL PROTEIN S15, BACTERIAL AND ORGANELLAR"/>
    <property type="match status" value="1"/>
</dbReference>
<evidence type="ECO:0000256" key="6">
    <source>
        <dbReference type="RuleBase" id="RU004524"/>
    </source>
</evidence>
<dbReference type="GO" id="GO:0003735">
    <property type="term" value="F:structural constituent of ribosome"/>
    <property type="evidence" value="ECO:0007669"/>
    <property type="project" value="InterPro"/>
</dbReference>
<dbReference type="CDD" id="cd00353">
    <property type="entry name" value="Ribosomal_S15p_S13e"/>
    <property type="match status" value="1"/>
</dbReference>
<dbReference type="NCBIfam" id="TIGR00952">
    <property type="entry name" value="S15_bact"/>
    <property type="match status" value="1"/>
</dbReference>
<evidence type="ECO:0000256" key="5">
    <source>
        <dbReference type="RuleBase" id="RU003919"/>
    </source>
</evidence>
<dbReference type="Pfam" id="PF00312">
    <property type="entry name" value="Ribosomal_S15"/>
    <property type="match status" value="1"/>
</dbReference>
<dbReference type="SMART" id="SM01387">
    <property type="entry name" value="Ribosomal_S15"/>
    <property type="match status" value="1"/>
</dbReference>
<comment type="function">
    <text evidence="4">Forms an intersubunit bridge (bridge B4) with the 23S rRNA of the 50S subunit in the ribosome.</text>
</comment>
<comment type="subunit">
    <text evidence="3 4">Part of the 30S ribosomal subunit. Forms a bridge to the 50S subunit in the 70S ribosome, contacting the 23S rRNA.</text>
</comment>
<proteinExistence type="inferred from homology"/>
<keyword evidence="4 6" id="KW-0694">RNA-binding</keyword>
<evidence type="ECO:0000313" key="8">
    <source>
        <dbReference type="Proteomes" id="UP000269352"/>
    </source>
</evidence>
<dbReference type="AlphaFoldDB" id="A0A388TA68"/>
<evidence type="ECO:0000313" key="7">
    <source>
        <dbReference type="EMBL" id="GBR72994.1"/>
    </source>
</evidence>
<gene>
    <name evidence="4 7" type="primary">rpsO</name>
    <name evidence="7" type="ORF">NO1_0450</name>
</gene>
<accession>A0A388TA68</accession>
<dbReference type="EMBL" id="BGZN01000004">
    <property type="protein sequence ID" value="GBR72994.1"/>
    <property type="molecule type" value="Genomic_DNA"/>
</dbReference>
<organism evidence="7 8">
    <name type="scientific">Termititenax aidoneus</name>
    <dbReference type="NCBI Taxonomy" id="2218524"/>
    <lineage>
        <taxon>Bacteria</taxon>
        <taxon>Bacillati</taxon>
        <taxon>Candidatus Margulisiibacteriota</taxon>
        <taxon>Candidatus Termititenacia</taxon>
        <taxon>Candidatus Termititenacales</taxon>
        <taxon>Candidatus Termititenacaceae</taxon>
        <taxon>Candidatus Termititenax</taxon>
    </lineage>
</organism>
<dbReference type="Gene3D" id="6.10.250.3130">
    <property type="match status" value="1"/>
</dbReference>
<keyword evidence="2 4" id="KW-0687">Ribonucleoprotein</keyword>
<comment type="caution">
    <text evidence="7">The sequence shown here is derived from an EMBL/GenBank/DDBJ whole genome shotgun (WGS) entry which is preliminary data.</text>
</comment>
<dbReference type="GO" id="GO:0019843">
    <property type="term" value="F:rRNA binding"/>
    <property type="evidence" value="ECO:0007669"/>
    <property type="project" value="UniProtKB-UniRule"/>
</dbReference>
<keyword evidence="4 6" id="KW-0699">rRNA-binding</keyword>
<protein>
    <recommendedName>
        <fullName evidence="4">Small ribosomal subunit protein uS15</fullName>
    </recommendedName>
</protein>
<dbReference type="FunFam" id="1.10.287.10:FF:000002">
    <property type="entry name" value="30S ribosomal protein S15"/>
    <property type="match status" value="1"/>
</dbReference>
<sequence>MVVKNKTEVITKFKTGDKDTGSTPVQVALLTTSINNLVEHLKTNKNDFHSRRGLLLMVGKRRRLLRYFKSKDLSGYNALIAKLGIKG</sequence>
<evidence type="ECO:0000256" key="1">
    <source>
        <dbReference type="ARBA" id="ARBA00022980"/>
    </source>
</evidence>
<dbReference type="GO" id="GO:0022627">
    <property type="term" value="C:cytosolic small ribosomal subunit"/>
    <property type="evidence" value="ECO:0007669"/>
    <property type="project" value="TreeGrafter"/>
</dbReference>
<name>A0A388TA68_TERA1</name>
<keyword evidence="8" id="KW-1185">Reference proteome</keyword>
<reference evidence="7 8" key="1">
    <citation type="journal article" date="2019" name="ISME J.">
        <title>Genome analyses of uncultured TG2/ZB3 bacteria in 'Margulisbacteria' specifically attached to ectosymbiotic spirochetes of protists in the termite gut.</title>
        <authorList>
            <person name="Utami Y.D."/>
            <person name="Kuwahara H."/>
            <person name="Igai K."/>
            <person name="Murakami T."/>
            <person name="Sugaya K."/>
            <person name="Morikawa T."/>
            <person name="Nagura Y."/>
            <person name="Yuki M."/>
            <person name="Deevong P."/>
            <person name="Inoue T."/>
            <person name="Kihara K."/>
            <person name="Lo N."/>
            <person name="Yamada A."/>
            <person name="Ohkuma M."/>
            <person name="Hongoh Y."/>
        </authorList>
    </citation>
    <scope>NUCLEOTIDE SEQUENCE [LARGE SCALE GENOMIC DNA]</scope>
    <source>
        <strain evidence="7">NkOx7-01</strain>
    </source>
</reference>
<dbReference type="Proteomes" id="UP000269352">
    <property type="component" value="Unassembled WGS sequence"/>
</dbReference>
<dbReference type="PROSITE" id="PS00362">
    <property type="entry name" value="RIBOSOMAL_S15"/>
    <property type="match status" value="1"/>
</dbReference>
<dbReference type="GO" id="GO:0006412">
    <property type="term" value="P:translation"/>
    <property type="evidence" value="ECO:0007669"/>
    <property type="project" value="UniProtKB-UniRule"/>
</dbReference>
<evidence type="ECO:0000256" key="4">
    <source>
        <dbReference type="HAMAP-Rule" id="MF_01343"/>
    </source>
</evidence>
<dbReference type="PANTHER" id="PTHR23321:SF26">
    <property type="entry name" value="SMALL RIBOSOMAL SUBUNIT PROTEIN US15M"/>
    <property type="match status" value="1"/>
</dbReference>
<evidence type="ECO:0000256" key="3">
    <source>
        <dbReference type="ARBA" id="ARBA00064542"/>
    </source>
</evidence>
<evidence type="ECO:0000256" key="2">
    <source>
        <dbReference type="ARBA" id="ARBA00023274"/>
    </source>
</evidence>
<dbReference type="InterPro" id="IPR009068">
    <property type="entry name" value="uS15_NS1_RNA-bd_sf"/>
</dbReference>
<dbReference type="InterPro" id="IPR005290">
    <property type="entry name" value="Ribosomal_uS15_bac-type"/>
</dbReference>